<evidence type="ECO:0000313" key="2">
    <source>
        <dbReference type="Proteomes" id="UP000037594"/>
    </source>
</evidence>
<protein>
    <submittedName>
        <fullName evidence="1">Uncharacterized protein</fullName>
    </submittedName>
</protein>
<dbReference type="AlphaFoldDB" id="A0A0J8U6W0"/>
<dbReference type="PATRIC" id="fig|451644.5.peg.3999"/>
<dbReference type="Proteomes" id="UP000037594">
    <property type="component" value="Unassembled WGS sequence"/>
</dbReference>
<evidence type="ECO:0000313" key="1">
    <source>
        <dbReference type="EMBL" id="KMV16802.1"/>
    </source>
</evidence>
<proteinExistence type="predicted"/>
<comment type="caution">
    <text evidence="1">The sequence shown here is derived from an EMBL/GenBank/DDBJ whole genome shotgun (WGS) entry which is preliminary data.</text>
</comment>
<dbReference type="EMBL" id="LFOD01000018">
    <property type="protein sequence ID" value="KMV16802.1"/>
    <property type="molecule type" value="Genomic_DNA"/>
</dbReference>
<organism evidence="1 2">
    <name type="scientific">Mycolicibacterium conceptionense</name>
    <dbReference type="NCBI Taxonomy" id="451644"/>
    <lineage>
        <taxon>Bacteria</taxon>
        <taxon>Bacillati</taxon>
        <taxon>Actinomycetota</taxon>
        <taxon>Actinomycetes</taxon>
        <taxon>Mycobacteriales</taxon>
        <taxon>Mycobacteriaceae</taxon>
        <taxon>Mycolicibacterium</taxon>
    </lineage>
</organism>
<sequence>MDVPIDHGRSGTRHRSFNMSWRWTGNHGDAPAAAAAATASGAGPGEAIFEVNDGGTVGLYIFDNHTGTGGRAWHWTGNHADAPSAVAAANAAGAGPGEAVYAVNDGGTVGLYLLN</sequence>
<gene>
    <name evidence="1" type="ORF">ACT17_19365</name>
</gene>
<accession>A0A0J8U6W0</accession>
<reference evidence="1 2" key="1">
    <citation type="submission" date="2015-06" db="EMBL/GenBank/DDBJ databases">
        <title>Genome sequence of Mycobacterium conceptionense strain MLE.</title>
        <authorList>
            <person name="Greninger A.L."/>
            <person name="Cunningham G."/>
            <person name="Chiu C.Y."/>
            <person name="Miller S."/>
        </authorList>
    </citation>
    <scope>NUCLEOTIDE SEQUENCE [LARGE SCALE GENOMIC DNA]</scope>
    <source>
        <strain evidence="1 2">MLE</strain>
    </source>
</reference>
<name>A0A0J8U6W0_9MYCO</name>